<dbReference type="GO" id="GO:0044843">
    <property type="term" value="P:cell cycle G1/S phase transition"/>
    <property type="evidence" value="ECO:0007669"/>
    <property type="project" value="UniProtKB-ARBA"/>
</dbReference>
<evidence type="ECO:0000256" key="2">
    <source>
        <dbReference type="ARBA" id="ARBA00022618"/>
    </source>
</evidence>
<dbReference type="InterPro" id="IPR036915">
    <property type="entry name" value="Cyclin-like_sf"/>
</dbReference>
<dbReference type="GO" id="GO:0051726">
    <property type="term" value="P:regulation of cell cycle"/>
    <property type="evidence" value="ECO:0007669"/>
    <property type="project" value="UniProtKB-ARBA"/>
</dbReference>
<evidence type="ECO:0000313" key="9">
    <source>
        <dbReference type="EMBL" id="TIA88460.1"/>
    </source>
</evidence>
<name>A0A4T0FK88_9BASI</name>
<feature type="compositionally biased region" description="Polar residues" evidence="6">
    <location>
        <begin position="377"/>
        <end position="394"/>
    </location>
</feature>
<dbReference type="InterPro" id="IPR048258">
    <property type="entry name" value="Cyclins_cyclin-box"/>
</dbReference>
<dbReference type="InterPro" id="IPR004367">
    <property type="entry name" value="Cyclin_C-dom"/>
</dbReference>
<dbReference type="GO" id="GO:0019887">
    <property type="term" value="F:protein kinase regulator activity"/>
    <property type="evidence" value="ECO:0007669"/>
    <property type="project" value="UniProtKB-ARBA"/>
</dbReference>
<dbReference type="CDD" id="cd20537">
    <property type="entry name" value="CYCLIN_CCNO-like_rpt2"/>
    <property type="match status" value="1"/>
</dbReference>
<evidence type="ECO:0000259" key="8">
    <source>
        <dbReference type="SMART" id="SM01332"/>
    </source>
</evidence>
<dbReference type="GO" id="GO:0051301">
    <property type="term" value="P:cell division"/>
    <property type="evidence" value="ECO:0007669"/>
    <property type="project" value="UniProtKB-KW"/>
</dbReference>
<dbReference type="InterPro" id="IPR013763">
    <property type="entry name" value="Cyclin-like_dom"/>
</dbReference>
<sequence length="394" mass="44576">MPTSQKSLRYKLSSKSLKHKSSSGRISKPKQAIQRKKLTISLTHANALHPLNTNPLNESEYFEDICYYMHLMEMQTLGDLALIDSQPELDWRMRSYLIDFLIEVHSHARLRPETLYLAVNIIDRYVSRRVVLKKHYQLVGCAALWIAAKFEDAKHAIPCLSDLVVSCCGIYDESAFIQMESHVLSTLGWVLGHPTAESWLRIYTLALGTDDIQTQHIARCVMELSLYRREFIHIPSSAIAAGSLLLGRTISGRVRRMPDEDEQSVKVAEMLDEFLGEHLDQISEIISAKYAPYYYSRASVVIKEWYLAGKRFYFYSPTMSPSFAHSTPPPTPPFSVDSDHVYSPGSMSSDDDAPLTPYSQPAAIPLVAKENKEQVKQRPSMQTFPSLGISNKAV</sequence>
<comment type="similarity">
    <text evidence="1 5">Belongs to the cyclin family.</text>
</comment>
<dbReference type="SMART" id="SM00385">
    <property type="entry name" value="CYCLIN"/>
    <property type="match status" value="2"/>
</dbReference>
<evidence type="ECO:0000259" key="7">
    <source>
        <dbReference type="SMART" id="SM00385"/>
    </source>
</evidence>
<dbReference type="CDD" id="cd20559">
    <property type="entry name" value="CYCLIN_ScCLN_like"/>
    <property type="match status" value="1"/>
</dbReference>
<dbReference type="OrthoDB" id="5590282at2759"/>
<keyword evidence="4" id="KW-0131">Cell cycle</keyword>
<dbReference type="SUPFAM" id="SSF47954">
    <property type="entry name" value="Cyclin-like"/>
    <property type="match status" value="2"/>
</dbReference>
<evidence type="ECO:0000256" key="3">
    <source>
        <dbReference type="ARBA" id="ARBA00023127"/>
    </source>
</evidence>
<evidence type="ECO:0000256" key="6">
    <source>
        <dbReference type="SAM" id="MobiDB-lite"/>
    </source>
</evidence>
<organism evidence="9 10">
    <name type="scientific">Wallemia hederae</name>
    <dbReference type="NCBI Taxonomy" id="1540922"/>
    <lineage>
        <taxon>Eukaryota</taxon>
        <taxon>Fungi</taxon>
        <taxon>Dikarya</taxon>
        <taxon>Basidiomycota</taxon>
        <taxon>Wallemiomycotina</taxon>
        <taxon>Wallemiomycetes</taxon>
        <taxon>Wallemiales</taxon>
        <taxon>Wallemiaceae</taxon>
        <taxon>Wallemia</taxon>
    </lineage>
</organism>
<dbReference type="SMART" id="SM01332">
    <property type="entry name" value="Cyclin_C"/>
    <property type="match status" value="1"/>
</dbReference>
<accession>A0A4T0FK88</accession>
<dbReference type="Proteomes" id="UP000310189">
    <property type="component" value="Unassembled WGS sequence"/>
</dbReference>
<evidence type="ECO:0000256" key="4">
    <source>
        <dbReference type="ARBA" id="ARBA00023306"/>
    </source>
</evidence>
<dbReference type="EMBL" id="SPNW01000038">
    <property type="protein sequence ID" value="TIA88460.1"/>
    <property type="molecule type" value="Genomic_DNA"/>
</dbReference>
<proteinExistence type="inferred from homology"/>
<feature type="domain" description="Cyclin-like" evidence="7">
    <location>
        <begin position="99"/>
        <end position="185"/>
    </location>
</feature>
<keyword evidence="2" id="KW-0132">Cell division</keyword>
<dbReference type="Pfam" id="PF00134">
    <property type="entry name" value="Cyclin_N"/>
    <property type="match status" value="1"/>
</dbReference>
<feature type="domain" description="Cyclin C-terminal" evidence="8">
    <location>
        <begin position="194"/>
        <end position="318"/>
    </location>
</feature>
<dbReference type="Gene3D" id="1.10.472.10">
    <property type="entry name" value="Cyclin-like"/>
    <property type="match status" value="2"/>
</dbReference>
<evidence type="ECO:0000313" key="10">
    <source>
        <dbReference type="Proteomes" id="UP000310189"/>
    </source>
</evidence>
<protein>
    <submittedName>
        <fullName evidence="9">Uncharacterized protein</fullName>
    </submittedName>
</protein>
<feature type="region of interest" description="Disordered" evidence="6">
    <location>
        <begin position="325"/>
        <end position="394"/>
    </location>
</feature>
<gene>
    <name evidence="9" type="ORF">E3P99_02581</name>
</gene>
<reference evidence="9 10" key="1">
    <citation type="submission" date="2019-03" db="EMBL/GenBank/DDBJ databases">
        <title>Sequencing 23 genomes of Wallemia ichthyophaga.</title>
        <authorList>
            <person name="Gostincar C."/>
        </authorList>
    </citation>
    <scope>NUCLEOTIDE SEQUENCE [LARGE SCALE GENOMIC DNA]</scope>
    <source>
        <strain evidence="9 10">EXF-5753</strain>
    </source>
</reference>
<dbReference type="InterPro" id="IPR006671">
    <property type="entry name" value="Cyclin_N"/>
</dbReference>
<keyword evidence="3 5" id="KW-0195">Cyclin</keyword>
<comment type="caution">
    <text evidence="9">The sequence shown here is derived from an EMBL/GenBank/DDBJ whole genome shotgun (WGS) entry which is preliminary data.</text>
</comment>
<dbReference type="FunFam" id="1.10.472.10:FF:000010">
    <property type="entry name" value="G1/S-specific cyclin Cln1"/>
    <property type="match status" value="1"/>
</dbReference>
<dbReference type="AlphaFoldDB" id="A0A4T0FK88"/>
<dbReference type="PANTHER" id="PTHR10177">
    <property type="entry name" value="CYCLINS"/>
    <property type="match status" value="1"/>
</dbReference>
<evidence type="ECO:0000256" key="1">
    <source>
        <dbReference type="ARBA" id="ARBA00008742"/>
    </source>
</evidence>
<dbReference type="InterPro" id="IPR039361">
    <property type="entry name" value="Cyclin"/>
</dbReference>
<keyword evidence="10" id="KW-1185">Reference proteome</keyword>
<dbReference type="Pfam" id="PF02984">
    <property type="entry name" value="Cyclin_C"/>
    <property type="match status" value="1"/>
</dbReference>
<evidence type="ECO:0000256" key="5">
    <source>
        <dbReference type="RuleBase" id="RU000383"/>
    </source>
</evidence>
<feature type="domain" description="Cyclin-like" evidence="7">
    <location>
        <begin position="198"/>
        <end position="280"/>
    </location>
</feature>
<dbReference type="PROSITE" id="PS00292">
    <property type="entry name" value="CYCLINS"/>
    <property type="match status" value="1"/>
</dbReference>